<organism evidence="3 4">
    <name type="scientific">Heliocybe sulcata</name>
    <dbReference type="NCBI Taxonomy" id="5364"/>
    <lineage>
        <taxon>Eukaryota</taxon>
        <taxon>Fungi</taxon>
        <taxon>Dikarya</taxon>
        <taxon>Basidiomycota</taxon>
        <taxon>Agaricomycotina</taxon>
        <taxon>Agaricomycetes</taxon>
        <taxon>Gloeophyllales</taxon>
        <taxon>Gloeophyllaceae</taxon>
        <taxon>Heliocybe</taxon>
    </lineage>
</organism>
<dbReference type="SUPFAM" id="SSF81383">
    <property type="entry name" value="F-box domain"/>
    <property type="match status" value="1"/>
</dbReference>
<dbReference type="InterPro" id="IPR001810">
    <property type="entry name" value="F-box_dom"/>
</dbReference>
<dbReference type="STRING" id="5364.A0A5C3MYY6"/>
<dbReference type="CDD" id="cd09917">
    <property type="entry name" value="F-box_SF"/>
    <property type="match status" value="1"/>
</dbReference>
<feature type="domain" description="F-box" evidence="2">
    <location>
        <begin position="70"/>
        <end position="115"/>
    </location>
</feature>
<evidence type="ECO:0000313" key="4">
    <source>
        <dbReference type="Proteomes" id="UP000305948"/>
    </source>
</evidence>
<reference evidence="3 4" key="1">
    <citation type="journal article" date="2019" name="Nat. Ecol. Evol.">
        <title>Megaphylogeny resolves global patterns of mushroom evolution.</title>
        <authorList>
            <person name="Varga T."/>
            <person name="Krizsan K."/>
            <person name="Foldi C."/>
            <person name="Dima B."/>
            <person name="Sanchez-Garcia M."/>
            <person name="Sanchez-Ramirez S."/>
            <person name="Szollosi G.J."/>
            <person name="Szarkandi J.G."/>
            <person name="Papp V."/>
            <person name="Albert L."/>
            <person name="Andreopoulos W."/>
            <person name="Angelini C."/>
            <person name="Antonin V."/>
            <person name="Barry K.W."/>
            <person name="Bougher N.L."/>
            <person name="Buchanan P."/>
            <person name="Buyck B."/>
            <person name="Bense V."/>
            <person name="Catcheside P."/>
            <person name="Chovatia M."/>
            <person name="Cooper J."/>
            <person name="Damon W."/>
            <person name="Desjardin D."/>
            <person name="Finy P."/>
            <person name="Geml J."/>
            <person name="Haridas S."/>
            <person name="Hughes K."/>
            <person name="Justo A."/>
            <person name="Karasinski D."/>
            <person name="Kautmanova I."/>
            <person name="Kiss B."/>
            <person name="Kocsube S."/>
            <person name="Kotiranta H."/>
            <person name="LaButti K.M."/>
            <person name="Lechner B.E."/>
            <person name="Liimatainen K."/>
            <person name="Lipzen A."/>
            <person name="Lukacs Z."/>
            <person name="Mihaltcheva S."/>
            <person name="Morgado L.N."/>
            <person name="Niskanen T."/>
            <person name="Noordeloos M.E."/>
            <person name="Ohm R.A."/>
            <person name="Ortiz-Santana B."/>
            <person name="Ovrebo C."/>
            <person name="Racz N."/>
            <person name="Riley R."/>
            <person name="Savchenko A."/>
            <person name="Shiryaev A."/>
            <person name="Soop K."/>
            <person name="Spirin V."/>
            <person name="Szebenyi C."/>
            <person name="Tomsovsky M."/>
            <person name="Tulloss R.E."/>
            <person name="Uehling J."/>
            <person name="Grigoriev I.V."/>
            <person name="Vagvolgyi C."/>
            <person name="Papp T."/>
            <person name="Martin F.M."/>
            <person name="Miettinen O."/>
            <person name="Hibbett D.S."/>
            <person name="Nagy L.G."/>
        </authorList>
    </citation>
    <scope>NUCLEOTIDE SEQUENCE [LARGE SCALE GENOMIC DNA]</scope>
    <source>
        <strain evidence="3 4">OMC1185</strain>
    </source>
</reference>
<dbReference type="Proteomes" id="UP000305948">
    <property type="component" value="Unassembled WGS sequence"/>
</dbReference>
<protein>
    <recommendedName>
        <fullName evidence="2">F-box domain-containing protein</fullName>
    </recommendedName>
</protein>
<dbReference type="EMBL" id="ML213513">
    <property type="protein sequence ID" value="TFK50699.1"/>
    <property type="molecule type" value="Genomic_DNA"/>
</dbReference>
<dbReference type="AlphaFoldDB" id="A0A5C3MYY6"/>
<dbReference type="PROSITE" id="PS50181">
    <property type="entry name" value="FBOX"/>
    <property type="match status" value="1"/>
</dbReference>
<accession>A0A5C3MYY6</accession>
<evidence type="ECO:0000259" key="2">
    <source>
        <dbReference type="PROSITE" id="PS50181"/>
    </source>
</evidence>
<proteinExistence type="predicted"/>
<dbReference type="OrthoDB" id="2322499at2759"/>
<dbReference type="SMART" id="SM00256">
    <property type="entry name" value="FBOX"/>
    <property type="match status" value="1"/>
</dbReference>
<feature type="region of interest" description="Disordered" evidence="1">
    <location>
        <begin position="38"/>
        <end position="64"/>
    </location>
</feature>
<name>A0A5C3MYY6_9AGAM</name>
<sequence length="296" mass="33962">MTPKTFYMRFPAKPWTPGEDRWPEAQSDPVKATAVEERQLARSNSTGTALSLKAPTGTNNGKKRYRKASHFPFSQLPEELMVEVLKHMDPVEALAFRQVSKRFKRIITEGVLRSVRIAWCAPEPPQGMKEVCWVNVLFGRTCQLCGQSGAACSPVTSTVLGRRVCLPCRSRSARRVDNEAPGDVLLIKPDTTVNTKDLITWGDWTMFDDFSEPWSFALWFCWAKEHDTVYDNLGRLLDIVEKDRKMGQLKLENYIECRKQLVTDRMKKVEEVRRWMKTNTTARRSARRSATQQITS</sequence>
<keyword evidence="4" id="KW-1185">Reference proteome</keyword>
<evidence type="ECO:0000256" key="1">
    <source>
        <dbReference type="SAM" id="MobiDB-lite"/>
    </source>
</evidence>
<dbReference type="InterPro" id="IPR036047">
    <property type="entry name" value="F-box-like_dom_sf"/>
</dbReference>
<gene>
    <name evidence="3" type="ORF">OE88DRAFT_1736184</name>
</gene>
<evidence type="ECO:0000313" key="3">
    <source>
        <dbReference type="EMBL" id="TFK50699.1"/>
    </source>
</evidence>
<dbReference type="Gene3D" id="1.20.1280.50">
    <property type="match status" value="1"/>
</dbReference>
<dbReference type="Pfam" id="PF00646">
    <property type="entry name" value="F-box"/>
    <property type="match status" value="1"/>
</dbReference>